<dbReference type="RefSeq" id="WP_076346207.1">
    <property type="nucleotide sequence ID" value="NZ_FTOO01000004.1"/>
</dbReference>
<dbReference type="PANTHER" id="PTHR21600:SF87">
    <property type="entry name" value="RNA PSEUDOURIDYLATE SYNTHASE DOMAIN-CONTAINING PROTEIN 1"/>
    <property type="match status" value="1"/>
</dbReference>
<dbReference type="AlphaFoldDB" id="A0A1N7M002"/>
<evidence type="ECO:0000313" key="7">
    <source>
        <dbReference type="Proteomes" id="UP000186156"/>
    </source>
</evidence>
<dbReference type="GO" id="GO:0003723">
    <property type="term" value="F:RNA binding"/>
    <property type="evidence" value="ECO:0007669"/>
    <property type="project" value="InterPro"/>
</dbReference>
<evidence type="ECO:0000313" key="6">
    <source>
        <dbReference type="EMBL" id="SIS79393.1"/>
    </source>
</evidence>
<name>A0A1N7M002_9BACL</name>
<comment type="similarity">
    <text evidence="2">Belongs to the pseudouridine synthase RluA family.</text>
</comment>
<protein>
    <recommendedName>
        <fullName evidence="3">RNA pseudouridylate synthase</fullName>
    </recommendedName>
    <alternativeName>
        <fullName evidence="4">RNA-uridine isomerase</fullName>
    </alternativeName>
</protein>
<keyword evidence="7" id="KW-1185">Reference proteome</keyword>
<dbReference type="InterPro" id="IPR020103">
    <property type="entry name" value="PsdUridine_synth_cat_dom_sf"/>
</dbReference>
<sequence length="314" mass="34869">MDVRVNPKGVFVSLPKPPRPAPFAASLAQALHVPEAYIRDLMRRNLLRARGRTPGADERWDRPLNVWVAEDLGPVDVTSARLPEVRVLYADSSAMVVDKPADLLVHSDGTDAPTLDACVQRLLNEEGAGRAYHVHRLDRATTGCVLYAKHGLILRALDLDLAARRIGRTYLAIARGERLQTGVVERPIGRDRHVSGRFRVSRTGKMARTKLEVLDAVLRGGEWWTLVRLRLETGRRHQIRVHLAALGAPLVGDELYGGRPHAGFGSSHIALHAHALEFWHPYTGARVDVKAPVPPAWLELAHDMGLSVERLKRE</sequence>
<dbReference type="InterPro" id="IPR006145">
    <property type="entry name" value="PsdUridine_synth_RsuA/RluA"/>
</dbReference>
<dbReference type="CDD" id="cd02869">
    <property type="entry name" value="PseudoU_synth_RluA_like"/>
    <property type="match status" value="1"/>
</dbReference>
<dbReference type="GO" id="GO:0009982">
    <property type="term" value="F:pseudouridine synthase activity"/>
    <property type="evidence" value="ECO:0007669"/>
    <property type="project" value="InterPro"/>
</dbReference>
<dbReference type="GO" id="GO:0140098">
    <property type="term" value="F:catalytic activity, acting on RNA"/>
    <property type="evidence" value="ECO:0007669"/>
    <property type="project" value="UniProtKB-ARBA"/>
</dbReference>
<evidence type="ECO:0000256" key="1">
    <source>
        <dbReference type="ARBA" id="ARBA00000073"/>
    </source>
</evidence>
<dbReference type="OrthoDB" id="9807829at2"/>
<comment type="catalytic activity">
    <reaction evidence="1">
        <text>a uridine in RNA = a pseudouridine in RNA</text>
        <dbReference type="Rhea" id="RHEA:48348"/>
        <dbReference type="Rhea" id="RHEA-COMP:12068"/>
        <dbReference type="Rhea" id="RHEA-COMP:12069"/>
        <dbReference type="ChEBI" id="CHEBI:65314"/>
        <dbReference type="ChEBI" id="CHEBI:65315"/>
    </reaction>
</comment>
<dbReference type="Pfam" id="PF00849">
    <property type="entry name" value="PseudoU_synth_2"/>
    <property type="match status" value="1"/>
</dbReference>
<proteinExistence type="inferred from homology"/>
<evidence type="ECO:0000256" key="2">
    <source>
        <dbReference type="ARBA" id="ARBA00010876"/>
    </source>
</evidence>
<evidence type="ECO:0000259" key="5">
    <source>
        <dbReference type="Pfam" id="PF00849"/>
    </source>
</evidence>
<dbReference type="EMBL" id="FTOO01000004">
    <property type="protein sequence ID" value="SIS79393.1"/>
    <property type="molecule type" value="Genomic_DNA"/>
</dbReference>
<dbReference type="InterPro" id="IPR050188">
    <property type="entry name" value="RluA_PseudoU_synthase"/>
</dbReference>
<feature type="domain" description="Pseudouridine synthase RsuA/RluA-like" evidence="5">
    <location>
        <begin position="95"/>
        <end position="245"/>
    </location>
</feature>
<dbReference type="Gene3D" id="3.30.2350.10">
    <property type="entry name" value="Pseudouridine synthase"/>
    <property type="match status" value="1"/>
</dbReference>
<evidence type="ECO:0000256" key="4">
    <source>
        <dbReference type="ARBA" id="ARBA00033164"/>
    </source>
</evidence>
<reference evidence="7" key="1">
    <citation type="submission" date="2017-01" db="EMBL/GenBank/DDBJ databases">
        <authorList>
            <person name="Varghese N."/>
            <person name="Submissions S."/>
        </authorList>
    </citation>
    <scope>NUCLEOTIDE SEQUENCE [LARGE SCALE GENOMIC DNA]</scope>
    <source>
        <strain evidence="7">DSM 16176</strain>
    </source>
</reference>
<dbReference type="Proteomes" id="UP000186156">
    <property type="component" value="Unassembled WGS sequence"/>
</dbReference>
<dbReference type="STRING" id="252246.SAMN05421799_104114"/>
<dbReference type="SUPFAM" id="SSF55120">
    <property type="entry name" value="Pseudouridine synthase"/>
    <property type="match status" value="1"/>
</dbReference>
<dbReference type="PANTHER" id="PTHR21600">
    <property type="entry name" value="MITOCHONDRIAL RNA PSEUDOURIDINE SYNTHASE"/>
    <property type="match status" value="1"/>
</dbReference>
<dbReference type="GO" id="GO:0000455">
    <property type="term" value="P:enzyme-directed rRNA pseudouridine synthesis"/>
    <property type="evidence" value="ECO:0007669"/>
    <property type="project" value="TreeGrafter"/>
</dbReference>
<evidence type="ECO:0000256" key="3">
    <source>
        <dbReference type="ARBA" id="ARBA00031870"/>
    </source>
</evidence>
<accession>A0A1N7M002</accession>
<organism evidence="6 7">
    <name type="scientific">Alicyclobacillus vulcanalis</name>
    <dbReference type="NCBI Taxonomy" id="252246"/>
    <lineage>
        <taxon>Bacteria</taxon>
        <taxon>Bacillati</taxon>
        <taxon>Bacillota</taxon>
        <taxon>Bacilli</taxon>
        <taxon>Bacillales</taxon>
        <taxon>Alicyclobacillaceae</taxon>
        <taxon>Alicyclobacillus</taxon>
    </lineage>
</organism>
<gene>
    <name evidence="6" type="ORF">SAMN05421799_104114</name>
</gene>